<evidence type="ECO:0000256" key="2">
    <source>
        <dbReference type="ARBA" id="ARBA00006495"/>
    </source>
</evidence>
<accession>A0AAX4K4A8</accession>
<dbReference type="RefSeq" id="XP_066079323.1">
    <property type="nucleotide sequence ID" value="XM_066223226.1"/>
</dbReference>
<proteinExistence type="inferred from homology"/>
<dbReference type="InterPro" id="IPR020568">
    <property type="entry name" value="Ribosomal_Su5_D2-typ_SF"/>
</dbReference>
<keyword evidence="5 13" id="KW-0808">Transferase</keyword>
<dbReference type="SUPFAM" id="SSF54211">
    <property type="entry name" value="Ribosomal protein S5 domain 2-like"/>
    <property type="match status" value="1"/>
</dbReference>
<evidence type="ECO:0000256" key="5">
    <source>
        <dbReference type="ARBA" id="ARBA00022679"/>
    </source>
</evidence>
<name>A0AAX4K4A8_9TREE</name>
<evidence type="ECO:0000256" key="11">
    <source>
        <dbReference type="ARBA" id="ARBA00023221"/>
    </source>
</evidence>
<comment type="pathway">
    <text evidence="1 13">Isoprenoid biosynthesis; isopentenyl diphosphate biosynthesis via mevalonate pathway; isopentenyl diphosphate from (R)-mevalonate: step 2/3.</text>
</comment>
<dbReference type="GeneID" id="91098188"/>
<reference evidence="15 16" key="1">
    <citation type="submission" date="2024-01" db="EMBL/GenBank/DDBJ databases">
        <title>Comparative genomics of Cryptococcus and Kwoniella reveals pathogenesis evolution and contrasting modes of karyotype evolution via chromosome fusion or intercentromeric recombination.</title>
        <authorList>
            <person name="Coelho M.A."/>
            <person name="David-Palma M."/>
            <person name="Shea T."/>
            <person name="Bowers K."/>
            <person name="McGinley-Smith S."/>
            <person name="Mohammad A.W."/>
            <person name="Gnirke A."/>
            <person name="Yurkov A.M."/>
            <person name="Nowrousian M."/>
            <person name="Sun S."/>
            <person name="Cuomo C.A."/>
            <person name="Heitman J."/>
        </authorList>
    </citation>
    <scope>NUCLEOTIDE SEQUENCE [LARGE SCALE GENOMIC DNA]</scope>
    <source>
        <strain evidence="15 16">CBS 6074</strain>
    </source>
</reference>
<keyword evidence="9 13" id="KW-0752">Steroid biosynthesis</keyword>
<dbReference type="PANTHER" id="PTHR31814:SF2">
    <property type="entry name" value="PHOSPHOMEVALONATE KINASE"/>
    <property type="match status" value="1"/>
</dbReference>
<dbReference type="GO" id="GO:0005524">
    <property type="term" value="F:ATP binding"/>
    <property type="evidence" value="ECO:0007669"/>
    <property type="project" value="UniProtKB-UniRule"/>
</dbReference>
<sequence>MAEKSSKHTIVSSPGKVLLAGGYLVLDREYSGLVVATSSRFYSSVTSLPYTSSPQGFGKEEQAIISIRAGQFPKESSEWIYKLSINQEANELSLIQINEDEVGKNKFIYITLFQTIAFIYEKLVKESGKSGLEAAKELINRAKNDGDGKQSNGLQIVVLADNDFYSQREQLSALSLPTKISSLSSLKPFTSLPRPIPQTNKTGLGSSAALVTSLVASILSHLNIVSSPSSSTPSNSDLSNHQTQIQIQTQTQNKDLQIVHSLAQFSHCLAQGKVGSGFDISSAVFGTHLYKRFSPSILSPLMDNNSSSSSKSISLASNQNTMKLLDILEPSKWDHKQTKFKLPKGLRLILADVDAGTDTPSFVGKVLSWRKENPEKSKESWNNLDKSNMNLERLLVELAGKEEQDDYEETLARQSEEIIEDDVSTLLSFIKNNSIASLIYQIRSTLSTIREYQREMSELSGVPIEPPEQTRLLDACSKLPGVIGGGVPGAGGYDALFLLIIDSPSVLSKVDNLWLEWKEMSVCPLLAKQSDGGLRVEDLKSVPGLKEALER</sequence>
<evidence type="ECO:0000256" key="1">
    <source>
        <dbReference type="ARBA" id="ARBA00005017"/>
    </source>
</evidence>
<evidence type="ECO:0000256" key="8">
    <source>
        <dbReference type="ARBA" id="ARBA00022840"/>
    </source>
</evidence>
<evidence type="ECO:0000256" key="4">
    <source>
        <dbReference type="ARBA" id="ARBA00022516"/>
    </source>
</evidence>
<evidence type="ECO:0000256" key="3">
    <source>
        <dbReference type="ARBA" id="ARBA00012958"/>
    </source>
</evidence>
<evidence type="ECO:0000256" key="10">
    <source>
        <dbReference type="ARBA" id="ARBA00023098"/>
    </source>
</evidence>
<dbReference type="PANTHER" id="PTHR31814">
    <property type="match status" value="1"/>
</dbReference>
<evidence type="ECO:0000256" key="12">
    <source>
        <dbReference type="ARBA" id="ARBA00029326"/>
    </source>
</evidence>
<evidence type="ECO:0000313" key="15">
    <source>
        <dbReference type="EMBL" id="WWC92561.1"/>
    </source>
</evidence>
<keyword evidence="6" id="KW-0547">Nucleotide-binding</keyword>
<dbReference type="GO" id="GO:0004631">
    <property type="term" value="F:phosphomevalonate kinase activity"/>
    <property type="evidence" value="ECO:0007669"/>
    <property type="project" value="UniProtKB-UniRule"/>
</dbReference>
<keyword evidence="8" id="KW-0067">ATP-binding</keyword>
<evidence type="ECO:0000259" key="14">
    <source>
        <dbReference type="Pfam" id="PF08544"/>
    </source>
</evidence>
<evidence type="ECO:0000256" key="6">
    <source>
        <dbReference type="ARBA" id="ARBA00022741"/>
    </source>
</evidence>
<protein>
    <recommendedName>
        <fullName evidence="3 13">Phosphomevalonate kinase</fullName>
        <ecNumber evidence="3 13">2.7.4.2</ecNumber>
    </recommendedName>
</protein>
<dbReference type="InterPro" id="IPR014721">
    <property type="entry name" value="Ribsml_uS5_D2-typ_fold_subgr"/>
</dbReference>
<keyword evidence="7 13" id="KW-0418">Kinase</keyword>
<dbReference type="Pfam" id="PF08544">
    <property type="entry name" value="GHMP_kinases_C"/>
    <property type="match status" value="1"/>
</dbReference>
<dbReference type="GO" id="GO:0005777">
    <property type="term" value="C:peroxisome"/>
    <property type="evidence" value="ECO:0007669"/>
    <property type="project" value="TreeGrafter"/>
</dbReference>
<gene>
    <name evidence="15" type="ORF">L201_007520</name>
</gene>
<keyword evidence="4 13" id="KW-0444">Lipid biosynthesis</keyword>
<comment type="similarity">
    <text evidence="2 13">Belongs to the GHMP kinase family. Mevalonate kinase subfamily.</text>
</comment>
<dbReference type="PIRSF" id="PIRSF017288">
    <property type="entry name" value="PMK_GHMP_euk"/>
    <property type="match status" value="1"/>
</dbReference>
<evidence type="ECO:0000313" key="16">
    <source>
        <dbReference type="Proteomes" id="UP001355207"/>
    </source>
</evidence>
<dbReference type="EMBL" id="CP144107">
    <property type="protein sequence ID" value="WWC92561.1"/>
    <property type="molecule type" value="Genomic_DNA"/>
</dbReference>
<dbReference type="InterPro" id="IPR016005">
    <property type="entry name" value="Erg8"/>
</dbReference>
<organism evidence="15 16">
    <name type="scientific">Kwoniella dendrophila CBS 6074</name>
    <dbReference type="NCBI Taxonomy" id="1295534"/>
    <lineage>
        <taxon>Eukaryota</taxon>
        <taxon>Fungi</taxon>
        <taxon>Dikarya</taxon>
        <taxon>Basidiomycota</taxon>
        <taxon>Agaricomycotina</taxon>
        <taxon>Tremellomycetes</taxon>
        <taxon>Tremellales</taxon>
        <taxon>Cryptococcaceae</taxon>
        <taxon>Kwoniella</taxon>
    </lineage>
</organism>
<dbReference type="InterPro" id="IPR013750">
    <property type="entry name" value="GHMP_kinase_C_dom"/>
</dbReference>
<dbReference type="Proteomes" id="UP001355207">
    <property type="component" value="Chromosome 10"/>
</dbReference>
<dbReference type="Gene3D" id="3.30.230.10">
    <property type="match status" value="1"/>
</dbReference>
<dbReference type="GO" id="GO:0019287">
    <property type="term" value="P:isopentenyl diphosphate biosynthetic process, mevalonate pathway"/>
    <property type="evidence" value="ECO:0007669"/>
    <property type="project" value="UniProtKB-UniRule"/>
</dbReference>
<evidence type="ECO:0000256" key="13">
    <source>
        <dbReference type="PIRNR" id="PIRNR017288"/>
    </source>
</evidence>
<dbReference type="AlphaFoldDB" id="A0AAX4K4A8"/>
<keyword evidence="10 13" id="KW-0443">Lipid metabolism</keyword>
<keyword evidence="16" id="KW-1185">Reference proteome</keyword>
<evidence type="ECO:0000256" key="7">
    <source>
        <dbReference type="ARBA" id="ARBA00022777"/>
    </source>
</evidence>
<keyword evidence="11 13" id="KW-0753">Steroid metabolism</keyword>
<dbReference type="EC" id="2.7.4.2" evidence="3 13"/>
<dbReference type="GO" id="GO:0006696">
    <property type="term" value="P:ergosterol biosynthetic process"/>
    <property type="evidence" value="ECO:0007669"/>
    <property type="project" value="TreeGrafter"/>
</dbReference>
<dbReference type="InterPro" id="IPR035102">
    <property type="entry name" value="Phosphomevalonate_kinase"/>
</dbReference>
<evidence type="ECO:0000256" key="9">
    <source>
        <dbReference type="ARBA" id="ARBA00022955"/>
    </source>
</evidence>
<feature type="domain" description="GHMP kinase C-terminal" evidence="14">
    <location>
        <begin position="444"/>
        <end position="503"/>
    </location>
</feature>
<comment type="catalytic activity">
    <reaction evidence="12">
        <text>(R)-5-phosphomevalonate + ATP = (R)-5-diphosphomevalonate + ADP</text>
        <dbReference type="Rhea" id="RHEA:16341"/>
        <dbReference type="ChEBI" id="CHEBI:30616"/>
        <dbReference type="ChEBI" id="CHEBI:57557"/>
        <dbReference type="ChEBI" id="CHEBI:58146"/>
        <dbReference type="ChEBI" id="CHEBI:456216"/>
        <dbReference type="EC" id="2.7.4.2"/>
    </reaction>
    <physiologicalReaction direction="left-to-right" evidence="12">
        <dbReference type="Rhea" id="RHEA:16342"/>
    </physiologicalReaction>
</comment>
<dbReference type="GO" id="GO:0010142">
    <property type="term" value="P:farnesyl diphosphate biosynthetic process, mevalonate pathway"/>
    <property type="evidence" value="ECO:0007669"/>
    <property type="project" value="TreeGrafter"/>
</dbReference>